<protein>
    <submittedName>
        <fullName evidence="1">Uncharacterized protein</fullName>
    </submittedName>
</protein>
<accession>A0A286UWJ5</accession>
<comment type="caution">
    <text evidence="1">The sequence shown here is derived from an EMBL/GenBank/DDBJ whole genome shotgun (WGS) entry which is preliminary data.</text>
</comment>
<sequence length="80" mass="9025">MTSDSHLIKILYAPRKMALPLIVVEPPTPTIVVDPPAVVLKKTSHLPSSSHLMAGKQVTDERTPFRCRELERLRRSPRLT</sequence>
<reference evidence="1 2" key="1">
    <citation type="journal article" date="2017" name="Mol. Ecol.">
        <title>Comparative and population genomic landscape of Phellinus noxius: A hypervariable fungus causing root rot in trees.</title>
        <authorList>
            <person name="Chung C.L."/>
            <person name="Lee T.J."/>
            <person name="Akiba M."/>
            <person name="Lee H.H."/>
            <person name="Kuo T.H."/>
            <person name="Liu D."/>
            <person name="Ke H.M."/>
            <person name="Yokoi T."/>
            <person name="Roa M.B."/>
            <person name="Lu M.J."/>
            <person name="Chang Y.Y."/>
            <person name="Ann P.J."/>
            <person name="Tsai J.N."/>
            <person name="Chen C.Y."/>
            <person name="Tzean S.S."/>
            <person name="Ota Y."/>
            <person name="Hattori T."/>
            <person name="Sahashi N."/>
            <person name="Liou R.F."/>
            <person name="Kikuchi T."/>
            <person name="Tsai I.J."/>
        </authorList>
    </citation>
    <scope>NUCLEOTIDE SEQUENCE [LARGE SCALE GENOMIC DNA]</scope>
    <source>
        <strain evidence="1 2">FFPRI411160</strain>
    </source>
</reference>
<evidence type="ECO:0000313" key="2">
    <source>
        <dbReference type="Proteomes" id="UP000217199"/>
    </source>
</evidence>
<dbReference type="AlphaFoldDB" id="A0A286UWJ5"/>
<name>A0A286UWJ5_9AGAM</name>
<evidence type="ECO:0000313" key="1">
    <source>
        <dbReference type="EMBL" id="PAV23921.1"/>
    </source>
</evidence>
<keyword evidence="2" id="KW-1185">Reference proteome</keyword>
<dbReference type="EMBL" id="NBII01000001">
    <property type="protein sequence ID" value="PAV23921.1"/>
    <property type="molecule type" value="Genomic_DNA"/>
</dbReference>
<dbReference type="Proteomes" id="UP000217199">
    <property type="component" value="Unassembled WGS sequence"/>
</dbReference>
<gene>
    <name evidence="1" type="ORF">PNOK_0098900</name>
</gene>
<proteinExistence type="predicted"/>
<dbReference type="InParanoid" id="A0A286UWJ5"/>
<organism evidence="1 2">
    <name type="scientific">Pyrrhoderma noxium</name>
    <dbReference type="NCBI Taxonomy" id="2282107"/>
    <lineage>
        <taxon>Eukaryota</taxon>
        <taxon>Fungi</taxon>
        <taxon>Dikarya</taxon>
        <taxon>Basidiomycota</taxon>
        <taxon>Agaricomycotina</taxon>
        <taxon>Agaricomycetes</taxon>
        <taxon>Hymenochaetales</taxon>
        <taxon>Hymenochaetaceae</taxon>
        <taxon>Pyrrhoderma</taxon>
    </lineage>
</organism>